<evidence type="ECO:0000313" key="1">
    <source>
        <dbReference type="EMBL" id="KAK3079802.1"/>
    </source>
</evidence>
<comment type="caution">
    <text evidence="1">The sequence shown here is derived from an EMBL/GenBank/DDBJ whole genome shotgun (WGS) entry which is preliminary data.</text>
</comment>
<dbReference type="Proteomes" id="UP001186974">
    <property type="component" value="Unassembled WGS sequence"/>
</dbReference>
<reference evidence="1" key="1">
    <citation type="submission" date="2024-09" db="EMBL/GenBank/DDBJ databases">
        <title>Black Yeasts Isolated from many extreme environments.</title>
        <authorList>
            <person name="Coleine C."/>
            <person name="Stajich J.E."/>
            <person name="Selbmann L."/>
        </authorList>
    </citation>
    <scope>NUCLEOTIDE SEQUENCE</scope>
    <source>
        <strain evidence="1">CCFEE 5737</strain>
    </source>
</reference>
<gene>
    <name evidence="1" type="ORF">LTS18_003874</name>
</gene>
<organism evidence="1 2">
    <name type="scientific">Coniosporium uncinatum</name>
    <dbReference type="NCBI Taxonomy" id="93489"/>
    <lineage>
        <taxon>Eukaryota</taxon>
        <taxon>Fungi</taxon>
        <taxon>Dikarya</taxon>
        <taxon>Ascomycota</taxon>
        <taxon>Pezizomycotina</taxon>
        <taxon>Dothideomycetes</taxon>
        <taxon>Dothideomycetes incertae sedis</taxon>
        <taxon>Coniosporium</taxon>
    </lineage>
</organism>
<sequence>MADQLLEQARELLEGQIDFEGQKLAELLSTALLSTVGVIAFFYGFFTQDIKMTLWIGLAGTALTFLVIVPPWPFFNRDPLQWASAQNGVGGLSIEVDGKKVS</sequence>
<dbReference type="EMBL" id="JAWDJW010000910">
    <property type="protein sequence ID" value="KAK3079802.1"/>
    <property type="molecule type" value="Genomic_DNA"/>
</dbReference>
<protein>
    <submittedName>
        <fullName evidence="1">Uncharacterized protein</fullName>
    </submittedName>
</protein>
<evidence type="ECO:0000313" key="2">
    <source>
        <dbReference type="Proteomes" id="UP001186974"/>
    </source>
</evidence>
<name>A0ACC3DSQ4_9PEZI</name>
<keyword evidence="2" id="KW-1185">Reference proteome</keyword>
<accession>A0ACC3DSQ4</accession>
<proteinExistence type="predicted"/>